<dbReference type="SUPFAM" id="SSF52980">
    <property type="entry name" value="Restriction endonuclease-like"/>
    <property type="match status" value="1"/>
</dbReference>
<dbReference type="GO" id="GO:0004519">
    <property type="term" value="F:endonuclease activity"/>
    <property type="evidence" value="ECO:0007669"/>
    <property type="project" value="UniProtKB-KW"/>
</dbReference>
<evidence type="ECO:0000313" key="3">
    <source>
        <dbReference type="EMBL" id="QBK30693.1"/>
    </source>
</evidence>
<keyword evidence="3" id="KW-0255">Endonuclease</keyword>
<reference evidence="3 4" key="1">
    <citation type="journal article" date="2017" name="Int. J. Syst. Evol. Microbiol.">
        <title>Roseitalea porphyridii gen. nov., sp. nov., isolated from a red alga, and reclassification of Hoeflea suaedae Chung et al. 2013 as Pseudohoeflea suaedae gen. nov., comb. nov.</title>
        <authorList>
            <person name="Hyeon J.W."/>
            <person name="Jeong S.E."/>
            <person name="Baek K."/>
            <person name="Jeon C.O."/>
        </authorList>
    </citation>
    <scope>NUCLEOTIDE SEQUENCE [LARGE SCALE GENOMIC DNA]</scope>
    <source>
        <strain evidence="3 4">MA7-20</strain>
    </source>
</reference>
<dbReference type="Pfam" id="PF05685">
    <property type="entry name" value="Uma2"/>
    <property type="match status" value="1"/>
</dbReference>
<sequence length="208" mass="23065">MTDLAHRRATYADVLAAPPDMVAEIIDGALVTHPRPRPRHARAHAVLTGKLGDRFDFGEGGPGGWIFLTEPELSLVGQLVVPDIAGWRRERLTELPETNWIETPPDWVCEIISPSTEYYDRTAKRRIYGEAGVAYLWLLDPDAQLLEAFGLVEGRWLLNGTAAGDEQVSLEPFDAISFPLMSLFPFDQPKTGGDPHHDTRKPDEPAGD</sequence>
<evidence type="ECO:0000259" key="2">
    <source>
        <dbReference type="Pfam" id="PF05685"/>
    </source>
</evidence>
<evidence type="ECO:0000256" key="1">
    <source>
        <dbReference type="SAM" id="MobiDB-lite"/>
    </source>
</evidence>
<dbReference type="InterPro" id="IPR008538">
    <property type="entry name" value="Uma2"/>
</dbReference>
<name>A0A4P6V1F7_9HYPH</name>
<keyword evidence="3" id="KW-0378">Hydrolase</keyword>
<dbReference type="InterPro" id="IPR012296">
    <property type="entry name" value="Nuclease_put_TT1808"/>
</dbReference>
<feature type="compositionally biased region" description="Basic and acidic residues" evidence="1">
    <location>
        <begin position="193"/>
        <end position="208"/>
    </location>
</feature>
<dbReference type="EMBL" id="CP036532">
    <property type="protein sequence ID" value="QBK30693.1"/>
    <property type="molecule type" value="Genomic_DNA"/>
</dbReference>
<dbReference type="OrthoDB" id="461333at2"/>
<proteinExistence type="predicted"/>
<dbReference type="Gene3D" id="3.90.1570.10">
    <property type="entry name" value="tt1808, chain A"/>
    <property type="match status" value="1"/>
</dbReference>
<dbReference type="PANTHER" id="PTHR34107">
    <property type="entry name" value="SLL0198 PROTEIN-RELATED"/>
    <property type="match status" value="1"/>
</dbReference>
<protein>
    <submittedName>
        <fullName evidence="3">Uma2 family endonuclease</fullName>
    </submittedName>
</protein>
<dbReference type="Proteomes" id="UP000293719">
    <property type="component" value="Chromosome"/>
</dbReference>
<dbReference type="AlphaFoldDB" id="A0A4P6V1F7"/>
<dbReference type="InterPro" id="IPR011335">
    <property type="entry name" value="Restrct_endonuc-II-like"/>
</dbReference>
<feature type="domain" description="Putative restriction endonuclease" evidence="2">
    <location>
        <begin position="17"/>
        <end position="173"/>
    </location>
</feature>
<feature type="region of interest" description="Disordered" evidence="1">
    <location>
        <begin position="187"/>
        <end position="208"/>
    </location>
</feature>
<evidence type="ECO:0000313" key="4">
    <source>
        <dbReference type="Proteomes" id="UP000293719"/>
    </source>
</evidence>
<dbReference type="KEGG" id="rpod:E0E05_08860"/>
<accession>A0A4P6V1F7</accession>
<keyword evidence="3" id="KW-0540">Nuclease</keyword>
<dbReference type="CDD" id="cd06260">
    <property type="entry name" value="DUF820-like"/>
    <property type="match status" value="1"/>
</dbReference>
<keyword evidence="4" id="KW-1185">Reference proteome</keyword>
<gene>
    <name evidence="3" type="ORF">E0E05_08860</name>
</gene>
<dbReference type="PANTHER" id="PTHR34107:SF4">
    <property type="entry name" value="SLL1222 PROTEIN"/>
    <property type="match status" value="1"/>
</dbReference>
<organism evidence="3 4">
    <name type="scientific">Roseitalea porphyridii</name>
    <dbReference type="NCBI Taxonomy" id="1852022"/>
    <lineage>
        <taxon>Bacteria</taxon>
        <taxon>Pseudomonadati</taxon>
        <taxon>Pseudomonadota</taxon>
        <taxon>Alphaproteobacteria</taxon>
        <taxon>Hyphomicrobiales</taxon>
        <taxon>Ahrensiaceae</taxon>
        <taxon>Roseitalea</taxon>
    </lineage>
</organism>